<dbReference type="PaxDb" id="667014-Thein_1965"/>
<name>F8A9R8_THEID</name>
<dbReference type="AlphaFoldDB" id="F8A9R8"/>
<dbReference type="KEGG" id="tid:Thein_1965"/>
<protein>
    <recommendedName>
        <fullName evidence="3">DUF736 domain-containing protein</fullName>
    </recommendedName>
</protein>
<reference evidence="2" key="1">
    <citation type="submission" date="2011-04" db="EMBL/GenBank/DDBJ databases">
        <title>The complete genome of Thermodesulfatator indicus DSM 15286.</title>
        <authorList>
            <person name="Lucas S."/>
            <person name="Copeland A."/>
            <person name="Lapidus A."/>
            <person name="Bruce D."/>
            <person name="Goodwin L."/>
            <person name="Pitluck S."/>
            <person name="Peters L."/>
            <person name="Kyrpides N."/>
            <person name="Mavromatis K."/>
            <person name="Pagani I."/>
            <person name="Ivanova N."/>
            <person name="Saunders L."/>
            <person name="Detter J.C."/>
            <person name="Tapia R."/>
            <person name="Han C."/>
            <person name="Land M."/>
            <person name="Hauser L."/>
            <person name="Markowitz V."/>
            <person name="Cheng J.-F."/>
            <person name="Hugenholtz P."/>
            <person name="Woyke T."/>
            <person name="Wu D."/>
            <person name="Spring S."/>
            <person name="Schroeder M."/>
            <person name="Brambilla E."/>
            <person name="Klenk H.-P."/>
            <person name="Eisen J.A."/>
        </authorList>
    </citation>
    <scope>NUCLEOTIDE SEQUENCE [LARGE SCALE GENOMIC DNA]</scope>
    <source>
        <strain evidence="2">DSM 15286 / JCM 11887 / CIR29812</strain>
    </source>
</reference>
<gene>
    <name evidence="1" type="ordered locus">Thein_1965</name>
</gene>
<dbReference type="eggNOG" id="COG5489">
    <property type="taxonomic scope" value="Bacteria"/>
</dbReference>
<keyword evidence="2" id="KW-1185">Reference proteome</keyword>
<dbReference type="OrthoDB" id="9800788at2"/>
<sequence length="137" mass="15552">MTKKGQNNKEVKKEKLVKIGSLWNRVMDEGKKYKGGRLDLGPLGRVSVALFREEEKESDKHPDFVLYCEKKQIGAFWLKKNKNKKRSFLSGNILGIPVNIFAVNGKKSENGADYVIVRFADSPKEQETTAESADNEF</sequence>
<accession>F8A9R8</accession>
<dbReference type="InterPro" id="IPR007948">
    <property type="entry name" value="DUF736"/>
</dbReference>
<dbReference type="Pfam" id="PF05284">
    <property type="entry name" value="DUF736"/>
    <property type="match status" value="1"/>
</dbReference>
<dbReference type="InParanoid" id="F8A9R8"/>
<proteinExistence type="predicted"/>
<dbReference type="RefSeq" id="WP_013908558.1">
    <property type="nucleotide sequence ID" value="NC_015681.1"/>
</dbReference>
<dbReference type="EMBL" id="CP002683">
    <property type="protein sequence ID" value="AEH45819.1"/>
    <property type="molecule type" value="Genomic_DNA"/>
</dbReference>
<organism evidence="1 2">
    <name type="scientific">Thermodesulfatator indicus (strain DSM 15286 / JCM 11887 / CIR29812)</name>
    <dbReference type="NCBI Taxonomy" id="667014"/>
    <lineage>
        <taxon>Bacteria</taxon>
        <taxon>Pseudomonadati</taxon>
        <taxon>Thermodesulfobacteriota</taxon>
        <taxon>Thermodesulfobacteria</taxon>
        <taxon>Thermodesulfobacteriales</taxon>
        <taxon>Thermodesulfatatoraceae</taxon>
        <taxon>Thermodesulfatator</taxon>
    </lineage>
</organism>
<reference evidence="1 2" key="2">
    <citation type="journal article" date="2012" name="Stand. Genomic Sci.">
        <title>Complete genome sequence of the thermophilic sulfate-reducing ocean bacterium Thermodesulfatator indicus type strain (CIR29812(T)).</title>
        <authorList>
            <person name="Anderson I."/>
            <person name="Saunders E."/>
            <person name="Lapidus A."/>
            <person name="Nolan M."/>
            <person name="Lucas S."/>
            <person name="Tice H."/>
            <person name="Del Rio T.G."/>
            <person name="Cheng J.F."/>
            <person name="Han C."/>
            <person name="Tapia R."/>
            <person name="Goodwin L.A."/>
            <person name="Pitluck S."/>
            <person name="Liolios K."/>
            <person name="Mavromatis K."/>
            <person name="Pagani I."/>
            <person name="Ivanova N."/>
            <person name="Mikhailova N."/>
            <person name="Pati A."/>
            <person name="Chen A."/>
            <person name="Palaniappan K."/>
            <person name="Land M."/>
            <person name="Hauser L."/>
            <person name="Jeffries C.D."/>
            <person name="Chang Y.J."/>
            <person name="Brambilla E.M."/>
            <person name="Rohde M."/>
            <person name="Spring S."/>
            <person name="Goker M."/>
            <person name="Detter J.C."/>
            <person name="Woyke T."/>
            <person name="Bristow J."/>
            <person name="Eisen J.A."/>
            <person name="Markowitz V."/>
            <person name="Hugenholtz P."/>
            <person name="Kyrpides N.C."/>
            <person name="Klenk H.P."/>
        </authorList>
    </citation>
    <scope>NUCLEOTIDE SEQUENCE [LARGE SCALE GENOMIC DNA]</scope>
    <source>
        <strain evidence="2">DSM 15286 / JCM 11887 / CIR29812</strain>
    </source>
</reference>
<dbReference type="HOGENOM" id="CLU_1864195_0_0_0"/>
<dbReference type="Proteomes" id="UP000006793">
    <property type="component" value="Chromosome"/>
</dbReference>
<evidence type="ECO:0000313" key="1">
    <source>
        <dbReference type="EMBL" id="AEH45819.1"/>
    </source>
</evidence>
<evidence type="ECO:0008006" key="3">
    <source>
        <dbReference type="Google" id="ProtNLM"/>
    </source>
</evidence>
<evidence type="ECO:0000313" key="2">
    <source>
        <dbReference type="Proteomes" id="UP000006793"/>
    </source>
</evidence>